<dbReference type="GO" id="GO:0006281">
    <property type="term" value="P:DNA repair"/>
    <property type="evidence" value="ECO:0007669"/>
    <property type="project" value="UniProtKB-UniRule"/>
</dbReference>
<dbReference type="GO" id="GO:0030896">
    <property type="term" value="C:checkpoint clamp complex"/>
    <property type="evidence" value="ECO:0007669"/>
    <property type="project" value="UniProtKB-UniRule"/>
</dbReference>
<dbReference type="OrthoDB" id="60092at2759"/>
<comment type="caution">
    <text evidence="4">The sequence shown here is derived from an EMBL/GenBank/DDBJ whole genome shotgun (WGS) entry which is preliminary data.</text>
</comment>
<proteinExistence type="inferred from homology"/>
<keyword evidence="2" id="KW-0227">DNA damage</keyword>
<dbReference type="AlphaFoldDB" id="A0A9W4P488"/>
<name>A0A9W4P488_9EURO</name>
<dbReference type="PANTHER" id="PTHR15237:SF0">
    <property type="entry name" value="CELL CYCLE CHECKPOINT CONTROL PROTEIN"/>
    <property type="match status" value="1"/>
</dbReference>
<comment type="similarity">
    <text evidence="1 2">Belongs to the rad9 family.</text>
</comment>
<dbReference type="SUPFAM" id="SSF55979">
    <property type="entry name" value="DNA clamp"/>
    <property type="match status" value="1"/>
</dbReference>
<keyword evidence="5" id="KW-1185">Reference proteome</keyword>
<feature type="region of interest" description="Disordered" evidence="3">
    <location>
        <begin position="405"/>
        <end position="472"/>
    </location>
</feature>
<dbReference type="Pfam" id="PF04139">
    <property type="entry name" value="Rad9"/>
    <property type="match status" value="1"/>
</dbReference>
<feature type="compositionally biased region" description="Polar residues" evidence="3">
    <location>
        <begin position="365"/>
        <end position="377"/>
    </location>
</feature>
<dbReference type="GO" id="GO:0031573">
    <property type="term" value="P:mitotic intra-S DNA damage checkpoint signaling"/>
    <property type="evidence" value="ECO:0007669"/>
    <property type="project" value="TreeGrafter"/>
</dbReference>
<dbReference type="PIRSF" id="PIRSF009303">
    <property type="entry name" value="Cell_cycle_RAD9"/>
    <property type="match status" value="1"/>
</dbReference>
<accession>A0A9W4P488</accession>
<dbReference type="InterPro" id="IPR046938">
    <property type="entry name" value="DNA_clamp_sf"/>
</dbReference>
<dbReference type="PANTHER" id="PTHR15237">
    <property type="entry name" value="DNA REPAIR PROTEIN RAD9"/>
    <property type="match status" value="1"/>
</dbReference>
<dbReference type="InterPro" id="IPR007268">
    <property type="entry name" value="Rad9/Ddc1"/>
</dbReference>
<evidence type="ECO:0000256" key="3">
    <source>
        <dbReference type="SAM" id="MobiDB-lite"/>
    </source>
</evidence>
<dbReference type="GO" id="GO:0071479">
    <property type="term" value="P:cellular response to ionizing radiation"/>
    <property type="evidence" value="ECO:0007669"/>
    <property type="project" value="TreeGrafter"/>
</dbReference>
<gene>
    <name evidence="4" type="ORF">PEGY_LOCUS2516</name>
</gene>
<feature type="region of interest" description="Disordered" evidence="3">
    <location>
        <begin position="307"/>
        <end position="380"/>
    </location>
</feature>
<evidence type="ECO:0000256" key="1">
    <source>
        <dbReference type="ARBA" id="ARBA00008494"/>
    </source>
</evidence>
<dbReference type="EMBL" id="CAJVRC010000843">
    <property type="protein sequence ID" value="CAG8890832.1"/>
    <property type="molecule type" value="Genomic_DNA"/>
</dbReference>
<comment type="function">
    <text evidence="2">Acts in DNA repair and mutagenesis. Involved in promoting resistance to ionizing radiation and UV light, as well as regulating cell cycle progression after irradiation.</text>
</comment>
<evidence type="ECO:0000313" key="5">
    <source>
        <dbReference type="Proteomes" id="UP001154252"/>
    </source>
</evidence>
<evidence type="ECO:0000256" key="2">
    <source>
        <dbReference type="PIRNR" id="PIRNR009303"/>
    </source>
</evidence>
<protein>
    <recommendedName>
        <fullName evidence="2">DNA repair protein rad9</fullName>
    </recommendedName>
</protein>
<organism evidence="4 5">
    <name type="scientific">Penicillium egyptiacum</name>
    <dbReference type="NCBI Taxonomy" id="1303716"/>
    <lineage>
        <taxon>Eukaryota</taxon>
        <taxon>Fungi</taxon>
        <taxon>Dikarya</taxon>
        <taxon>Ascomycota</taxon>
        <taxon>Pezizomycotina</taxon>
        <taxon>Eurotiomycetes</taxon>
        <taxon>Eurotiomycetidae</taxon>
        <taxon>Eurotiales</taxon>
        <taxon>Aspergillaceae</taxon>
        <taxon>Penicillium</taxon>
    </lineage>
</organism>
<dbReference type="InterPro" id="IPR026584">
    <property type="entry name" value="Rad9"/>
</dbReference>
<sequence>MTSLSLSLGPPALVRLHDALICLSKFSETVAIEAEPDLLRLSALNSTKTGFASFAFEKGVFFEAYSFNSSNNGRSGSVSLERFFCQIYNKALLSVFRGRIERNKDTAVERCDMELHEDLQQTECRLTVKMICGLGEIPLHRTVFPGLYCIYLTLYLGVIKSYKLTYEPAAVQHAVFDKSKATSMWTADPRFLKQLIEHFSLSAEQLDMYSDSGRAVFTSFTTKITDGKEVLKHPVHTSVAADKRDFQEYLVEENMHVAINLKDFKAIVAHAETANATVTARYTRPCKPLQLEYRFEGVNAEFTVMTRGQADSEDVPSSTRATIPRQTPAPVPISVTRPRDTRPSVTPSTQMPPPPPRSRSIRPLNGSSTQENLSQKPSADRPVASGLLMEFDSLFVPADDDRQWDEMNEEEEPQDILGWDASGTQDAFGASIRNAEPSFSKQDGSHAEEPDDEMGLPPTQRLSQVRQYGLFD</sequence>
<dbReference type="GO" id="GO:0000076">
    <property type="term" value="P:DNA replication checkpoint signaling"/>
    <property type="evidence" value="ECO:0007669"/>
    <property type="project" value="TreeGrafter"/>
</dbReference>
<dbReference type="Proteomes" id="UP001154252">
    <property type="component" value="Unassembled WGS sequence"/>
</dbReference>
<evidence type="ECO:0000313" key="4">
    <source>
        <dbReference type="EMBL" id="CAG8890832.1"/>
    </source>
</evidence>
<feature type="compositionally biased region" description="Polar residues" evidence="3">
    <location>
        <begin position="315"/>
        <end position="325"/>
    </location>
</feature>
<dbReference type="Gene3D" id="3.70.10.10">
    <property type="match status" value="1"/>
</dbReference>
<reference evidence="4" key="1">
    <citation type="submission" date="2021-07" db="EMBL/GenBank/DDBJ databases">
        <authorList>
            <person name="Branca A.L. A."/>
        </authorList>
    </citation>
    <scope>NUCLEOTIDE SEQUENCE</scope>
</reference>